<dbReference type="InterPro" id="IPR029028">
    <property type="entry name" value="Alpha/beta_knot_MTases"/>
</dbReference>
<dbReference type="CDD" id="cd18081">
    <property type="entry name" value="RlmH-like"/>
    <property type="match status" value="1"/>
</dbReference>
<evidence type="ECO:0000256" key="1">
    <source>
        <dbReference type="ARBA" id="ARBA00022603"/>
    </source>
</evidence>
<evidence type="ECO:0008006" key="9">
    <source>
        <dbReference type="Google" id="ProtNLM"/>
    </source>
</evidence>
<dbReference type="PANTHER" id="PTHR33603">
    <property type="entry name" value="METHYLTRANSFERASE"/>
    <property type="match status" value="1"/>
</dbReference>
<evidence type="ECO:0000256" key="5">
    <source>
        <dbReference type="SAM" id="MobiDB-lite"/>
    </source>
</evidence>
<evidence type="ECO:0000256" key="3">
    <source>
        <dbReference type="ARBA" id="ARBA00022691"/>
    </source>
</evidence>
<name>A0ABD3MAI0_9STRA</name>
<reference evidence="7 8" key="1">
    <citation type="submission" date="2024-10" db="EMBL/GenBank/DDBJ databases">
        <title>Updated reference genomes for cyclostephanoid diatoms.</title>
        <authorList>
            <person name="Roberts W.R."/>
            <person name="Alverson A.J."/>
        </authorList>
    </citation>
    <scope>NUCLEOTIDE SEQUENCE [LARGE SCALE GENOMIC DNA]</scope>
    <source>
        <strain evidence="7 8">AJA232-27</strain>
    </source>
</reference>
<dbReference type="Proteomes" id="UP001530293">
    <property type="component" value="Unassembled WGS sequence"/>
</dbReference>
<sequence length="393" mass="42721">MKTRISDINMDGTSYDNSPSSSLFPSHTSPNSRPLIQKIRRRVTTLLASLALFLSLLSPAHASSTTASASLSYHPTTASSSTTTTISLVQRLNPFRTQSTNEMIDNYVKSKLFDDDIYDPVESAYREAIVDHSTSGSSIGKKDGKMGNMEGAYPTLLAETANAALGQQRSVSSLLSSSSTSSSTNVLSKNKDTKNDGLTSLLITAADFLQTKLGMSASTSYSIVAGVGIVAICVVPAGLGVLYQSIQRMQIDRTSIGNGGEQWLESAYTTYNTRLKSTNLSVSTQYHKNDDELIKGIEADESKNHKVVLLDPIGKMCTSEVFADDMYRWLEEGGSRLTFVIGGAEGLPMEVRNGKRDLLSLGMMTFTHQFARILLVEQVYRASEIKKGSNYHK</sequence>
<feature type="transmembrane region" description="Helical" evidence="6">
    <location>
        <begin position="221"/>
        <end position="243"/>
    </location>
</feature>
<evidence type="ECO:0000256" key="6">
    <source>
        <dbReference type="SAM" id="Phobius"/>
    </source>
</evidence>
<comment type="caution">
    <text evidence="7">The sequence shown here is derived from an EMBL/GenBank/DDBJ whole genome shotgun (WGS) entry which is preliminary data.</text>
</comment>
<dbReference type="AlphaFoldDB" id="A0ABD3MAI0"/>
<dbReference type="InterPro" id="IPR003742">
    <property type="entry name" value="RlmH-like"/>
</dbReference>
<proteinExistence type="inferred from homology"/>
<keyword evidence="2" id="KW-0808">Transferase</keyword>
<protein>
    <recommendedName>
        <fullName evidence="9">Ribosomal RNA large subunit methyltransferase H</fullName>
    </recommendedName>
</protein>
<keyword evidence="8" id="KW-1185">Reference proteome</keyword>
<organism evidence="7 8">
    <name type="scientific">Discostella pseudostelligera</name>
    <dbReference type="NCBI Taxonomy" id="259834"/>
    <lineage>
        <taxon>Eukaryota</taxon>
        <taxon>Sar</taxon>
        <taxon>Stramenopiles</taxon>
        <taxon>Ochrophyta</taxon>
        <taxon>Bacillariophyta</taxon>
        <taxon>Coscinodiscophyceae</taxon>
        <taxon>Thalassiosirophycidae</taxon>
        <taxon>Stephanodiscales</taxon>
        <taxon>Stephanodiscaceae</taxon>
        <taxon>Discostella</taxon>
    </lineage>
</organism>
<comment type="similarity">
    <text evidence="4">Belongs to the RNA methyltransferase RlmH family.</text>
</comment>
<evidence type="ECO:0000256" key="2">
    <source>
        <dbReference type="ARBA" id="ARBA00022679"/>
    </source>
</evidence>
<dbReference type="GO" id="GO:0008168">
    <property type="term" value="F:methyltransferase activity"/>
    <property type="evidence" value="ECO:0007669"/>
    <property type="project" value="UniProtKB-KW"/>
</dbReference>
<evidence type="ECO:0000313" key="7">
    <source>
        <dbReference type="EMBL" id="KAL3760622.1"/>
    </source>
</evidence>
<dbReference type="GO" id="GO:0032259">
    <property type="term" value="P:methylation"/>
    <property type="evidence" value="ECO:0007669"/>
    <property type="project" value="UniProtKB-KW"/>
</dbReference>
<keyword evidence="3" id="KW-0949">S-adenosyl-L-methionine</keyword>
<dbReference type="SUPFAM" id="SSF75217">
    <property type="entry name" value="alpha/beta knot"/>
    <property type="match status" value="1"/>
</dbReference>
<dbReference type="Gene3D" id="3.40.1280.10">
    <property type="match status" value="1"/>
</dbReference>
<keyword evidence="6" id="KW-0812">Transmembrane</keyword>
<dbReference type="PANTHER" id="PTHR33603:SF1">
    <property type="entry name" value="RIBOSOMAL RNA LARGE SUBUNIT METHYLTRANSFERASE H"/>
    <property type="match status" value="1"/>
</dbReference>
<dbReference type="Pfam" id="PF02590">
    <property type="entry name" value="SPOUT_MTase"/>
    <property type="match status" value="1"/>
</dbReference>
<keyword evidence="6" id="KW-1133">Transmembrane helix</keyword>
<gene>
    <name evidence="7" type="ORF">ACHAWU_002444</name>
</gene>
<accession>A0ABD3MAI0</accession>
<dbReference type="HAMAP" id="MF_00658">
    <property type="entry name" value="23SrRNA_methyltr_H"/>
    <property type="match status" value="1"/>
</dbReference>
<feature type="region of interest" description="Disordered" evidence="5">
    <location>
        <begin position="1"/>
        <end position="32"/>
    </location>
</feature>
<evidence type="ECO:0000256" key="4">
    <source>
        <dbReference type="ARBA" id="ARBA00038303"/>
    </source>
</evidence>
<keyword evidence="1" id="KW-0489">Methyltransferase</keyword>
<feature type="compositionally biased region" description="Low complexity" evidence="5">
    <location>
        <begin position="14"/>
        <end position="32"/>
    </location>
</feature>
<dbReference type="EMBL" id="JALLBG020000178">
    <property type="protein sequence ID" value="KAL3760622.1"/>
    <property type="molecule type" value="Genomic_DNA"/>
</dbReference>
<evidence type="ECO:0000313" key="8">
    <source>
        <dbReference type="Proteomes" id="UP001530293"/>
    </source>
</evidence>
<keyword evidence="6" id="KW-0472">Membrane</keyword>
<dbReference type="InterPro" id="IPR029026">
    <property type="entry name" value="tRNA_m1G_MTases_N"/>
</dbReference>